<evidence type="ECO:0000256" key="1">
    <source>
        <dbReference type="SAM" id="MobiDB-lite"/>
    </source>
</evidence>
<feature type="region of interest" description="Disordered" evidence="1">
    <location>
        <begin position="1"/>
        <end position="24"/>
    </location>
</feature>
<organism evidence="3 4">
    <name type="scientific">Mumia zhuanghuii</name>
    <dbReference type="NCBI Taxonomy" id="2585211"/>
    <lineage>
        <taxon>Bacteria</taxon>
        <taxon>Bacillati</taxon>
        <taxon>Actinomycetota</taxon>
        <taxon>Actinomycetes</taxon>
        <taxon>Propionibacteriales</taxon>
        <taxon>Nocardioidaceae</taxon>
        <taxon>Mumia</taxon>
    </lineage>
</organism>
<feature type="transmembrane region" description="Helical" evidence="2">
    <location>
        <begin position="34"/>
        <end position="59"/>
    </location>
</feature>
<accession>A0A5C4MFA2</accession>
<protein>
    <submittedName>
        <fullName evidence="3">DUF2613 family protein</fullName>
    </submittedName>
</protein>
<evidence type="ECO:0000313" key="3">
    <source>
        <dbReference type="EMBL" id="TNC34848.1"/>
    </source>
</evidence>
<keyword evidence="2" id="KW-0812">Transmembrane</keyword>
<dbReference type="Proteomes" id="UP000306740">
    <property type="component" value="Unassembled WGS sequence"/>
</dbReference>
<dbReference type="Pfam" id="PF11021">
    <property type="entry name" value="DUF2613"/>
    <property type="match status" value="1"/>
</dbReference>
<feature type="region of interest" description="Disordered" evidence="1">
    <location>
        <begin position="61"/>
        <end position="82"/>
    </location>
</feature>
<evidence type="ECO:0000256" key="2">
    <source>
        <dbReference type="SAM" id="Phobius"/>
    </source>
</evidence>
<reference evidence="3 4" key="1">
    <citation type="submission" date="2019-05" db="EMBL/GenBank/DDBJ databases">
        <title>Mumia sp. nov., isolated from the intestinal contents of plateau pika (Ochotona curzoniae) in the Qinghai-Tibet plateau of China.</title>
        <authorList>
            <person name="Tian Z."/>
        </authorList>
    </citation>
    <scope>NUCLEOTIDE SEQUENCE [LARGE SCALE GENOMIC DNA]</scope>
    <source>
        <strain evidence="4">527</strain>
    </source>
</reference>
<sequence>MLGRRRTGRGRDVGQPVRPAGNLSLRTSGGKIHVGNFLGGVAAIVIGVGLGAATVVGVVQSNSTDDDPIQPATSVVDYGSND</sequence>
<keyword evidence="2" id="KW-0472">Membrane</keyword>
<dbReference type="EMBL" id="VDFR01000151">
    <property type="protein sequence ID" value="TNC34848.1"/>
    <property type="molecule type" value="Genomic_DNA"/>
</dbReference>
<comment type="caution">
    <text evidence="3">The sequence shown here is derived from an EMBL/GenBank/DDBJ whole genome shotgun (WGS) entry which is preliminary data.</text>
</comment>
<keyword evidence="2" id="KW-1133">Transmembrane helix</keyword>
<proteinExistence type="predicted"/>
<dbReference type="AlphaFoldDB" id="A0A5C4MFA2"/>
<dbReference type="InterPro" id="IPR022566">
    <property type="entry name" value="DUF2613"/>
</dbReference>
<evidence type="ECO:0000313" key="4">
    <source>
        <dbReference type="Proteomes" id="UP000306740"/>
    </source>
</evidence>
<name>A0A5C4MFA2_9ACTN</name>
<gene>
    <name evidence="3" type="ORF">FHE65_27465</name>
</gene>